<dbReference type="EMBL" id="WNXC01000008">
    <property type="protein sequence ID" value="MBB2151107.1"/>
    <property type="molecule type" value="Genomic_DNA"/>
</dbReference>
<sequence length="178" mass="19816">MRTFKKLLALLIVFSAVQAMAQTDKETTSKLVAAKHLIFNATAAIPMPNPDLNRVLSILPNGKSSLIQLNGSQYQLIINKDSVEAFLPYYGKAYTTMGNDDGIKFKSKNFDYNASPNKKGRWVIDIKPKDAKDVRSMTLRISPDGYATLHVNNTNRQSISYNGVISEPVVIAENKKKH</sequence>
<dbReference type="Proteomes" id="UP000636110">
    <property type="component" value="Unassembled WGS sequence"/>
</dbReference>
<evidence type="ECO:0000313" key="3">
    <source>
        <dbReference type="Proteomes" id="UP000636110"/>
    </source>
</evidence>
<dbReference type="InterPro" id="IPR025347">
    <property type="entry name" value="DUF4251"/>
</dbReference>
<feature type="signal peptide" evidence="1">
    <location>
        <begin position="1"/>
        <end position="21"/>
    </location>
</feature>
<name>A0ABR6F1K4_9SPHI</name>
<dbReference type="Pfam" id="PF14059">
    <property type="entry name" value="DUF4251"/>
    <property type="match status" value="1"/>
</dbReference>
<protein>
    <submittedName>
        <fullName evidence="2">DUF4251 domain-containing protein</fullName>
    </submittedName>
</protein>
<reference evidence="2 3" key="1">
    <citation type="submission" date="2019-11" db="EMBL/GenBank/DDBJ databases">
        <title>Description of Pedobacter sp. LMG 31462T.</title>
        <authorList>
            <person name="Carlier A."/>
            <person name="Qi S."/>
            <person name="Vandamme P."/>
        </authorList>
    </citation>
    <scope>NUCLEOTIDE SEQUENCE [LARGE SCALE GENOMIC DNA]</scope>
    <source>
        <strain evidence="2 3">LMG 31462</strain>
    </source>
</reference>
<organism evidence="2 3">
    <name type="scientific">Pedobacter gandavensis</name>
    <dbReference type="NCBI Taxonomy" id="2679963"/>
    <lineage>
        <taxon>Bacteria</taxon>
        <taxon>Pseudomonadati</taxon>
        <taxon>Bacteroidota</taxon>
        <taxon>Sphingobacteriia</taxon>
        <taxon>Sphingobacteriales</taxon>
        <taxon>Sphingobacteriaceae</taxon>
        <taxon>Pedobacter</taxon>
    </lineage>
</organism>
<dbReference type="RefSeq" id="WP_182960642.1">
    <property type="nucleotide sequence ID" value="NZ_WNXC01000008.1"/>
</dbReference>
<proteinExistence type="predicted"/>
<dbReference type="Gene3D" id="2.40.128.410">
    <property type="match status" value="1"/>
</dbReference>
<gene>
    <name evidence="2" type="ORF">GM920_19575</name>
</gene>
<evidence type="ECO:0000313" key="2">
    <source>
        <dbReference type="EMBL" id="MBB2151107.1"/>
    </source>
</evidence>
<evidence type="ECO:0000256" key="1">
    <source>
        <dbReference type="SAM" id="SignalP"/>
    </source>
</evidence>
<keyword evidence="1" id="KW-0732">Signal</keyword>
<keyword evidence="3" id="KW-1185">Reference proteome</keyword>
<feature type="chain" id="PRO_5045202771" evidence="1">
    <location>
        <begin position="22"/>
        <end position="178"/>
    </location>
</feature>
<comment type="caution">
    <text evidence="2">The sequence shown here is derived from an EMBL/GenBank/DDBJ whole genome shotgun (WGS) entry which is preliminary data.</text>
</comment>
<accession>A0ABR6F1K4</accession>